<evidence type="ECO:0000313" key="2">
    <source>
        <dbReference type="Proteomes" id="UP000183987"/>
    </source>
</evidence>
<dbReference type="EMBL" id="FQUE01000026">
    <property type="protein sequence ID" value="SHF95492.1"/>
    <property type="molecule type" value="Genomic_DNA"/>
</dbReference>
<reference evidence="2" key="1">
    <citation type="submission" date="2016-11" db="EMBL/GenBank/DDBJ databases">
        <authorList>
            <person name="Varghese N."/>
            <person name="Submissions S."/>
        </authorList>
    </citation>
    <scope>NUCLEOTIDE SEQUENCE [LARGE SCALE GENOMIC DNA]</scope>
    <source>
        <strain evidence="2">DSM 29326</strain>
    </source>
</reference>
<accession>A0A1M5FWD5</accession>
<dbReference type="SUPFAM" id="SSF143081">
    <property type="entry name" value="BB1717-like"/>
    <property type="match status" value="1"/>
</dbReference>
<organism evidence="1 2">
    <name type="scientific">Loktanella atrilutea</name>
    <dbReference type="NCBI Taxonomy" id="366533"/>
    <lineage>
        <taxon>Bacteria</taxon>
        <taxon>Pseudomonadati</taxon>
        <taxon>Pseudomonadota</taxon>
        <taxon>Alphaproteobacteria</taxon>
        <taxon>Rhodobacterales</taxon>
        <taxon>Roseobacteraceae</taxon>
        <taxon>Loktanella</taxon>
    </lineage>
</organism>
<dbReference type="Gene3D" id="3.90.1680.10">
    <property type="entry name" value="SOS response associated peptidase-like"/>
    <property type="match status" value="1"/>
</dbReference>
<dbReference type="InterPro" id="IPR003738">
    <property type="entry name" value="SRAP"/>
</dbReference>
<proteinExistence type="predicted"/>
<name>A0A1M5FWD5_LOKAT</name>
<protein>
    <submittedName>
        <fullName evidence="1">SOS response associated peptidase (SRAP)</fullName>
    </submittedName>
</protein>
<dbReference type="RefSeq" id="WP_281250666.1">
    <property type="nucleotide sequence ID" value="NZ_FQUE01000026.1"/>
</dbReference>
<sequence length="102" mass="11217">MTEEGARPLFALGGVWRAYKGNYGGGEEREMVTSSMVTSTPNALVRESHLDRMPVIFDPDDYAHWRTGTPDEAFALLKPVPAERRVINQSGKGLKSDHGGLD</sequence>
<dbReference type="AlphaFoldDB" id="A0A1M5FWD5"/>
<dbReference type="Pfam" id="PF02586">
    <property type="entry name" value="SRAP"/>
    <property type="match status" value="1"/>
</dbReference>
<dbReference type="GO" id="GO:0003697">
    <property type="term" value="F:single-stranded DNA binding"/>
    <property type="evidence" value="ECO:0007669"/>
    <property type="project" value="InterPro"/>
</dbReference>
<dbReference type="InterPro" id="IPR036590">
    <property type="entry name" value="SRAP-like"/>
</dbReference>
<dbReference type="GO" id="GO:0106300">
    <property type="term" value="P:protein-DNA covalent cross-linking repair"/>
    <property type="evidence" value="ECO:0007669"/>
    <property type="project" value="InterPro"/>
</dbReference>
<dbReference type="Proteomes" id="UP000183987">
    <property type="component" value="Unassembled WGS sequence"/>
</dbReference>
<keyword evidence="2" id="KW-1185">Reference proteome</keyword>
<evidence type="ECO:0000313" key="1">
    <source>
        <dbReference type="EMBL" id="SHF95492.1"/>
    </source>
</evidence>
<gene>
    <name evidence="1" type="ORF">SAMN05444339_12613</name>
</gene>